<accession>A0A3S0BIL4</accession>
<evidence type="ECO:0000313" key="1">
    <source>
        <dbReference type="EMBL" id="RSZ64417.1"/>
    </source>
</evidence>
<protein>
    <submittedName>
        <fullName evidence="1">Uncharacterized protein</fullName>
    </submittedName>
</protein>
<reference evidence="1 2" key="1">
    <citation type="submission" date="2018-12" db="EMBL/GenBank/DDBJ databases">
        <title>YIM 101343 draft genome.</title>
        <authorList>
            <person name="Chen X."/>
        </authorList>
    </citation>
    <scope>NUCLEOTIDE SEQUENCE [LARGE SCALE GENOMIC DNA]</scope>
    <source>
        <strain evidence="1 2">YIM 101343</strain>
    </source>
</reference>
<comment type="caution">
    <text evidence="1">The sequence shown here is derived from an EMBL/GenBank/DDBJ whole genome shotgun (WGS) entry which is preliminary data.</text>
</comment>
<organism evidence="1 2">
    <name type="scientific">Corynebacterium hylobatis</name>
    <dbReference type="NCBI Taxonomy" id="1859290"/>
    <lineage>
        <taxon>Bacteria</taxon>
        <taxon>Bacillati</taxon>
        <taxon>Actinomycetota</taxon>
        <taxon>Actinomycetes</taxon>
        <taxon>Mycobacteriales</taxon>
        <taxon>Corynebacteriaceae</taxon>
        <taxon>Corynebacterium</taxon>
    </lineage>
</organism>
<sequence length="152" mass="16145">MATGSELCSFTDVELAKTGVWDAMTGTVSITRADLAAAVASAAALPAPPLKLGHTDPRFDGDPALGWVANLRLADNGHTLLGDLVDIPAWFAEIMPTAFSHRSIEATFNLDTPHGVHRFAVTALSLLGATWPAITDLASLRDHYTQGETHDR</sequence>
<dbReference type="Proteomes" id="UP000274907">
    <property type="component" value="Unassembled WGS sequence"/>
</dbReference>
<evidence type="ECO:0000313" key="2">
    <source>
        <dbReference type="Proteomes" id="UP000274907"/>
    </source>
</evidence>
<dbReference type="AlphaFoldDB" id="A0A3S0BIL4"/>
<name>A0A3S0BIL4_9CORY</name>
<proteinExistence type="predicted"/>
<dbReference type="EMBL" id="RXHJ01000005">
    <property type="protein sequence ID" value="RSZ64417.1"/>
    <property type="molecule type" value="Genomic_DNA"/>
</dbReference>
<gene>
    <name evidence="1" type="ORF">EAH68_05335</name>
</gene>
<keyword evidence="2" id="KW-1185">Reference proteome</keyword>